<proteinExistence type="predicted"/>
<evidence type="ECO:0000256" key="1">
    <source>
        <dbReference type="SAM" id="MobiDB-lite"/>
    </source>
</evidence>
<feature type="compositionally biased region" description="Basic and acidic residues" evidence="1">
    <location>
        <begin position="526"/>
        <end position="535"/>
    </location>
</feature>
<dbReference type="EMBL" id="CP003010">
    <property type="protein sequence ID" value="AEO65471.1"/>
    <property type="molecule type" value="Genomic_DNA"/>
</dbReference>
<dbReference type="KEGG" id="ttt:THITE_2086949"/>
<feature type="region of interest" description="Disordered" evidence="1">
    <location>
        <begin position="307"/>
        <end position="338"/>
    </location>
</feature>
<feature type="region of interest" description="Disordered" evidence="1">
    <location>
        <begin position="376"/>
        <end position="398"/>
    </location>
</feature>
<accession>G2QZ39</accession>
<dbReference type="Proteomes" id="UP000008181">
    <property type="component" value="Chromosome 2"/>
</dbReference>
<feature type="compositionally biased region" description="Low complexity" evidence="1">
    <location>
        <begin position="376"/>
        <end position="389"/>
    </location>
</feature>
<dbReference type="GeneID" id="11516946"/>
<evidence type="ECO:0008006" key="4">
    <source>
        <dbReference type="Google" id="ProtNLM"/>
    </source>
</evidence>
<protein>
    <recommendedName>
        <fullName evidence="4">F-box domain-containing protein</fullName>
    </recommendedName>
</protein>
<name>G2QZ39_THETT</name>
<keyword evidence="3" id="KW-1185">Reference proteome</keyword>
<evidence type="ECO:0000313" key="3">
    <source>
        <dbReference type="Proteomes" id="UP000008181"/>
    </source>
</evidence>
<feature type="region of interest" description="Disordered" evidence="1">
    <location>
        <begin position="457"/>
        <end position="535"/>
    </location>
</feature>
<dbReference type="InterPro" id="IPR036047">
    <property type="entry name" value="F-box-like_dom_sf"/>
</dbReference>
<dbReference type="RefSeq" id="XP_003651807.1">
    <property type="nucleotide sequence ID" value="XM_003651759.1"/>
</dbReference>
<organism evidence="2 3">
    <name type="scientific">Thermothielavioides terrestris (strain ATCC 38088 / NRRL 8126)</name>
    <name type="common">Thielavia terrestris</name>
    <dbReference type="NCBI Taxonomy" id="578455"/>
    <lineage>
        <taxon>Eukaryota</taxon>
        <taxon>Fungi</taxon>
        <taxon>Dikarya</taxon>
        <taxon>Ascomycota</taxon>
        <taxon>Pezizomycotina</taxon>
        <taxon>Sordariomycetes</taxon>
        <taxon>Sordariomycetidae</taxon>
        <taxon>Sordariales</taxon>
        <taxon>Chaetomiaceae</taxon>
        <taxon>Thermothielavioides</taxon>
        <taxon>Thermothielavioides terrestris</taxon>
    </lineage>
</organism>
<dbReference type="AlphaFoldDB" id="G2QZ39"/>
<dbReference type="SUPFAM" id="SSF81383">
    <property type="entry name" value="F-box domain"/>
    <property type="match status" value="1"/>
</dbReference>
<evidence type="ECO:0000313" key="2">
    <source>
        <dbReference type="EMBL" id="AEO65471.1"/>
    </source>
</evidence>
<reference evidence="2 3" key="1">
    <citation type="journal article" date="2011" name="Nat. Biotechnol.">
        <title>Comparative genomic analysis of the thermophilic biomass-degrading fungi Myceliophthora thermophila and Thielavia terrestris.</title>
        <authorList>
            <person name="Berka R.M."/>
            <person name="Grigoriev I.V."/>
            <person name="Otillar R."/>
            <person name="Salamov A."/>
            <person name="Grimwood J."/>
            <person name="Reid I."/>
            <person name="Ishmael N."/>
            <person name="John T."/>
            <person name="Darmond C."/>
            <person name="Moisan M.-C."/>
            <person name="Henrissat B."/>
            <person name="Coutinho P.M."/>
            <person name="Lombard V."/>
            <person name="Natvig D.O."/>
            <person name="Lindquist E."/>
            <person name="Schmutz J."/>
            <person name="Lucas S."/>
            <person name="Harris P."/>
            <person name="Powlowski J."/>
            <person name="Bellemare A."/>
            <person name="Taylor D."/>
            <person name="Butler G."/>
            <person name="de Vries R.P."/>
            <person name="Allijn I.E."/>
            <person name="van den Brink J."/>
            <person name="Ushinsky S."/>
            <person name="Storms R."/>
            <person name="Powell A.J."/>
            <person name="Paulsen I.T."/>
            <person name="Elbourne L.D.H."/>
            <person name="Baker S.E."/>
            <person name="Magnuson J."/>
            <person name="LaBoissiere S."/>
            <person name="Clutterbuck A.J."/>
            <person name="Martinez D."/>
            <person name="Wogulis M."/>
            <person name="de Leon A.L."/>
            <person name="Rey M.W."/>
            <person name="Tsang A."/>
        </authorList>
    </citation>
    <scope>NUCLEOTIDE SEQUENCE [LARGE SCALE GENOMIC DNA]</scope>
    <source>
        <strain evidence="3">ATCC 38088 / NRRL 8126</strain>
    </source>
</reference>
<feature type="compositionally biased region" description="Acidic residues" evidence="1">
    <location>
        <begin position="318"/>
        <end position="337"/>
    </location>
</feature>
<gene>
    <name evidence="2" type="ORF">THITE_2086949</name>
</gene>
<dbReference type="HOGENOM" id="CLU_509187_0_0_1"/>
<feature type="compositionally biased region" description="Low complexity" evidence="1">
    <location>
        <begin position="471"/>
        <end position="491"/>
    </location>
</feature>
<sequence>MNRCQPDAPRDAVASLAASPSLLALPDELLLLIAEQLSRGDANSMALTCRHLSRKLHPKMWKDDIAEGTYASASWAVCELQDATLVELAVVRYGADPNRLVYPAAGKGIEGFDAWSLVGMAAWHGLADRVTQLLALGGDPNAPAARLRQLPIVHTPLRLALDGALSTDRRGTCPAATMLCLLDHGAQAASTTAPPQQPRAAAALLLERTADRYGCPSHASLACAQPVIDRLARQVLLLPSDDTAASAAVVARAVRAAMNFALWRLPNPMPTMALLARAVPPRKGPCYHPLVRCVAALAAGRYYHHPRRARSSSSSGEQEGEGEGEGEGAAGDDDDDAAVVPPAVDCAARFLARGEDADPALRSALARAGRMIASSSSSLSSSCSSSSSSYWDDGEQARTTPRVWDARRRLLERILVCAGLLRRPAGVPGGGGEGGEAGEDAKSADSLALRGAGLAKEALDDGSNDPTDDPATTTEQHRAAAATAAAPVAVAEMPGGTLLQGEDGESGRADRPPRGVGPMADPCLADLKEDIYWED</sequence>